<feature type="compositionally biased region" description="Basic and acidic residues" evidence="1">
    <location>
        <begin position="7"/>
        <end position="21"/>
    </location>
</feature>
<dbReference type="Proteomes" id="UP000095282">
    <property type="component" value="Unplaced"/>
</dbReference>
<dbReference type="eggNOG" id="ENOG502TIY1">
    <property type="taxonomic scope" value="Eukaryota"/>
</dbReference>
<dbReference type="WBParaSite" id="Csp11.Scaffold629.g13413.t2">
    <property type="protein sequence ID" value="Csp11.Scaffold629.g13413.t2"/>
    <property type="gene ID" value="Csp11.Scaffold629.g13413"/>
</dbReference>
<sequence>MMTGDKQPNEGKKAVVKRTEYPDELEPVGPGPIVVYNQSKKMSIYGPHFSCGPLELRRQRLLTKMKKEAEASMCKKMHQLEKQARAREEKRKMELWQRQQAEMMRRQQEEYMLRQMEMERLHDENRNGGMYPHNQYQGTQYDHDIPPYLDPVALSEYPTEHQFNGRFNQYNPEPTYQQYQEVPQYTSTSNYYSNS</sequence>
<feature type="compositionally biased region" description="Low complexity" evidence="1">
    <location>
        <begin position="185"/>
        <end position="195"/>
    </location>
</feature>
<keyword evidence="2" id="KW-1185">Reference proteome</keyword>
<proteinExistence type="predicted"/>
<reference evidence="3" key="1">
    <citation type="submission" date="2016-11" db="UniProtKB">
        <authorList>
            <consortium name="WormBaseParasite"/>
        </authorList>
    </citation>
    <scope>IDENTIFICATION</scope>
</reference>
<feature type="region of interest" description="Disordered" evidence="1">
    <location>
        <begin position="163"/>
        <end position="195"/>
    </location>
</feature>
<accession>A0A1I7TZQ6</accession>
<protein>
    <submittedName>
        <fullName evidence="3">Uncharacterized protein</fullName>
    </submittedName>
</protein>
<evidence type="ECO:0000313" key="2">
    <source>
        <dbReference type="Proteomes" id="UP000095282"/>
    </source>
</evidence>
<name>A0A1I7TZQ6_9PELO</name>
<feature type="region of interest" description="Disordered" evidence="1">
    <location>
        <begin position="1"/>
        <end position="31"/>
    </location>
</feature>
<evidence type="ECO:0000256" key="1">
    <source>
        <dbReference type="SAM" id="MobiDB-lite"/>
    </source>
</evidence>
<dbReference type="AlphaFoldDB" id="A0A1I7TZQ6"/>
<organism evidence="2 3">
    <name type="scientific">Caenorhabditis tropicalis</name>
    <dbReference type="NCBI Taxonomy" id="1561998"/>
    <lineage>
        <taxon>Eukaryota</taxon>
        <taxon>Metazoa</taxon>
        <taxon>Ecdysozoa</taxon>
        <taxon>Nematoda</taxon>
        <taxon>Chromadorea</taxon>
        <taxon>Rhabditida</taxon>
        <taxon>Rhabditina</taxon>
        <taxon>Rhabditomorpha</taxon>
        <taxon>Rhabditoidea</taxon>
        <taxon>Rhabditidae</taxon>
        <taxon>Peloderinae</taxon>
        <taxon>Caenorhabditis</taxon>
    </lineage>
</organism>
<evidence type="ECO:0000313" key="3">
    <source>
        <dbReference type="WBParaSite" id="Csp11.Scaffold629.g13413.t2"/>
    </source>
</evidence>
<feature type="compositionally biased region" description="Polar residues" evidence="1">
    <location>
        <begin position="163"/>
        <end position="184"/>
    </location>
</feature>